<dbReference type="InterPro" id="IPR041465">
    <property type="entry name" value="SfsA_N"/>
</dbReference>
<proteinExistence type="inferred from homology"/>
<evidence type="ECO:0000313" key="4">
    <source>
        <dbReference type="EMBL" id="AKX59180.1"/>
    </source>
</evidence>
<dbReference type="Gene3D" id="3.40.1350.60">
    <property type="match status" value="1"/>
</dbReference>
<dbReference type="InterPro" id="IPR005224">
    <property type="entry name" value="SfsA"/>
</dbReference>
<feature type="domain" description="Sugar fermentation stimulation protein C-terminal" evidence="2">
    <location>
        <begin position="84"/>
        <end position="223"/>
    </location>
</feature>
<dbReference type="GO" id="GO:0003677">
    <property type="term" value="F:DNA binding"/>
    <property type="evidence" value="ECO:0007669"/>
    <property type="project" value="InterPro"/>
</dbReference>
<dbReference type="Pfam" id="PF17746">
    <property type="entry name" value="SfsA_N"/>
    <property type="match status" value="1"/>
</dbReference>
<dbReference type="Gene3D" id="2.40.50.580">
    <property type="match status" value="1"/>
</dbReference>
<dbReference type="InterPro" id="IPR040452">
    <property type="entry name" value="SfsA_C"/>
</dbReference>
<dbReference type="FunFam" id="2.40.50.580:FF:000001">
    <property type="entry name" value="Sugar fermentation stimulation protein A"/>
    <property type="match status" value="1"/>
</dbReference>
<dbReference type="FunFam" id="3.40.1350.60:FF:000001">
    <property type="entry name" value="Sugar fermentation stimulation protein A"/>
    <property type="match status" value="1"/>
</dbReference>
<keyword evidence="5" id="KW-1185">Reference proteome</keyword>
<dbReference type="EMBL" id="CP012365">
    <property type="protein sequence ID" value="AKX59180.1"/>
    <property type="molecule type" value="Genomic_DNA"/>
</dbReference>
<dbReference type="NCBIfam" id="TIGR00230">
    <property type="entry name" value="sfsA"/>
    <property type="match status" value="1"/>
</dbReference>
<organism evidence="4 5">
    <name type="scientific">Thiopseudomonas alkaliphila</name>
    <dbReference type="NCBI Taxonomy" id="1697053"/>
    <lineage>
        <taxon>Bacteria</taxon>
        <taxon>Pseudomonadati</taxon>
        <taxon>Pseudomonadota</taxon>
        <taxon>Gammaproteobacteria</taxon>
        <taxon>Pseudomonadales</taxon>
        <taxon>Pseudomonadaceae</taxon>
        <taxon>Thiopseudomonas</taxon>
    </lineage>
</organism>
<evidence type="ECO:0000259" key="2">
    <source>
        <dbReference type="Pfam" id="PF03749"/>
    </source>
</evidence>
<evidence type="ECO:0000256" key="1">
    <source>
        <dbReference type="HAMAP-Rule" id="MF_00095"/>
    </source>
</evidence>
<evidence type="ECO:0000259" key="3">
    <source>
        <dbReference type="Pfam" id="PF17746"/>
    </source>
</evidence>
<dbReference type="PATRIC" id="fig|1697052.3.peg.2114"/>
<dbReference type="RefSeq" id="WP_053100249.1">
    <property type="nucleotide sequence ID" value="NZ_CP012359.1"/>
</dbReference>
<gene>
    <name evidence="1" type="primary">sfsA</name>
    <name evidence="4" type="ORF">AKN88_03910</name>
</gene>
<dbReference type="Pfam" id="PF03749">
    <property type="entry name" value="SfsA"/>
    <property type="match status" value="1"/>
</dbReference>
<evidence type="ECO:0000313" key="5">
    <source>
        <dbReference type="Proteomes" id="UP000063953"/>
    </source>
</evidence>
<sequence length="237" mass="26228">MQFDPELEEGRLIKRYKRFFADVECADGSTLTIHCPNTGSMKNCMQEGGKVWFSRTDDPKRKLKGTWELAQTPQGRIACINTGRANRLIEEALQAGIITELQGFDQLQREVRYGEENSRADFCLSFGQQAVFVEVKSVTLGFTDTPIAAFPDAVTARGAKHLRELKSLAEQGQRAVLIYCVNLTEITAVRVASEIDPAYATALQEAKQAGVEILAYACDINTQSIKATKAVQVLDEC</sequence>
<dbReference type="PANTHER" id="PTHR30545:SF2">
    <property type="entry name" value="SUGAR FERMENTATION STIMULATION PROTEIN A"/>
    <property type="match status" value="1"/>
</dbReference>
<feature type="domain" description="SfsA N-terminal OB" evidence="3">
    <location>
        <begin position="13"/>
        <end position="80"/>
    </location>
</feature>
<dbReference type="CDD" id="cd22359">
    <property type="entry name" value="SfsA-like_bacterial"/>
    <property type="match status" value="1"/>
</dbReference>
<dbReference type="OrthoDB" id="9802365at2"/>
<dbReference type="HAMAP" id="MF_00095">
    <property type="entry name" value="SfsA"/>
    <property type="match status" value="1"/>
</dbReference>
<dbReference type="AlphaFoldDB" id="A0A0K1XCS0"/>
<dbReference type="PANTHER" id="PTHR30545">
    <property type="entry name" value="SUGAR FERMENTATION STIMULATION PROTEIN A"/>
    <property type="match status" value="1"/>
</dbReference>
<reference evidence="4 5" key="1">
    <citation type="journal article" date="2015" name="Genome Announc.">
        <title>Genome Sequences of Oblitimonas alkaliphila gen. nov. sp. nov. (Proposed), a Novel Bacterium of the Pseudomonadaceae Family.</title>
        <authorList>
            <person name="Lauer A.C."/>
            <person name="Nicholson A.C."/>
            <person name="Humrighouse B.W."/>
            <person name="Emery B."/>
            <person name="Drobish A."/>
            <person name="Juieng P."/>
            <person name="Loparev V."/>
            <person name="McQuiston J.R."/>
        </authorList>
    </citation>
    <scope>NUCLEOTIDE SEQUENCE [LARGE SCALE GENOMIC DNA]</scope>
    <source>
        <strain evidence="4 5">E5571</strain>
    </source>
</reference>
<name>A0A0K1XCS0_9GAMM</name>
<protein>
    <recommendedName>
        <fullName evidence="1">Sugar fermentation stimulation protein homolog</fullName>
    </recommendedName>
</protein>
<dbReference type="Proteomes" id="UP000063953">
    <property type="component" value="Chromosome"/>
</dbReference>
<comment type="similarity">
    <text evidence="1">Belongs to the SfsA family.</text>
</comment>
<accession>A0A0K1XCS0</accession>
<dbReference type="STRING" id="1697053.AKN87_05895"/>